<evidence type="ECO:0000313" key="3">
    <source>
        <dbReference type="EMBL" id="MBC8539142.1"/>
    </source>
</evidence>
<sequence length="117" mass="13200">MELSYEAIGKRIRKARLRREMTQDKLAALCDLSTQHISNIEHAHTKLSLPALVSIANALHVSVDELLCDSIYKSKSVLQDDFARIFQEASDTETKFLLESARAVHAAYGRIFPNDKN</sequence>
<dbReference type="PANTHER" id="PTHR46797">
    <property type="entry name" value="HTH-TYPE TRANSCRIPTIONAL REGULATOR"/>
    <property type="match status" value="1"/>
</dbReference>
<dbReference type="InterPro" id="IPR050807">
    <property type="entry name" value="TransReg_Diox_bact_type"/>
</dbReference>
<dbReference type="GO" id="GO:0003700">
    <property type="term" value="F:DNA-binding transcription factor activity"/>
    <property type="evidence" value="ECO:0007669"/>
    <property type="project" value="TreeGrafter"/>
</dbReference>
<dbReference type="AlphaFoldDB" id="A0A926DJZ4"/>
<name>A0A926DJZ4_9FIRM</name>
<dbReference type="CDD" id="cd00093">
    <property type="entry name" value="HTH_XRE"/>
    <property type="match status" value="1"/>
</dbReference>
<dbReference type="SUPFAM" id="SSF47413">
    <property type="entry name" value="lambda repressor-like DNA-binding domains"/>
    <property type="match status" value="1"/>
</dbReference>
<proteinExistence type="predicted"/>
<dbReference type="InterPro" id="IPR001387">
    <property type="entry name" value="Cro/C1-type_HTH"/>
</dbReference>
<comment type="caution">
    <text evidence="3">The sequence shown here is derived from an EMBL/GenBank/DDBJ whole genome shotgun (WGS) entry which is preliminary data.</text>
</comment>
<protein>
    <submittedName>
        <fullName evidence="3">Helix-turn-helix transcriptional regulator</fullName>
    </submittedName>
</protein>
<reference evidence="3" key="1">
    <citation type="submission" date="2020-08" db="EMBL/GenBank/DDBJ databases">
        <title>Genome public.</title>
        <authorList>
            <person name="Liu C."/>
            <person name="Sun Q."/>
        </authorList>
    </citation>
    <scope>NUCLEOTIDE SEQUENCE</scope>
    <source>
        <strain evidence="3">NSJ-63</strain>
    </source>
</reference>
<keyword evidence="1" id="KW-0238">DNA-binding</keyword>
<dbReference type="Proteomes" id="UP000617951">
    <property type="component" value="Unassembled WGS sequence"/>
</dbReference>
<feature type="domain" description="HTH cro/C1-type" evidence="2">
    <location>
        <begin position="12"/>
        <end position="66"/>
    </location>
</feature>
<dbReference type="Gene3D" id="1.10.260.40">
    <property type="entry name" value="lambda repressor-like DNA-binding domains"/>
    <property type="match status" value="1"/>
</dbReference>
<evidence type="ECO:0000259" key="2">
    <source>
        <dbReference type="PROSITE" id="PS50943"/>
    </source>
</evidence>
<keyword evidence="4" id="KW-1185">Reference proteome</keyword>
<dbReference type="PROSITE" id="PS50943">
    <property type="entry name" value="HTH_CROC1"/>
    <property type="match status" value="1"/>
</dbReference>
<dbReference type="Pfam" id="PF01381">
    <property type="entry name" value="HTH_3"/>
    <property type="match status" value="1"/>
</dbReference>
<accession>A0A926DJZ4</accession>
<dbReference type="GO" id="GO:0003677">
    <property type="term" value="F:DNA binding"/>
    <property type="evidence" value="ECO:0007669"/>
    <property type="project" value="UniProtKB-KW"/>
</dbReference>
<dbReference type="PANTHER" id="PTHR46797:SF1">
    <property type="entry name" value="METHYLPHOSPHONATE SYNTHASE"/>
    <property type="match status" value="1"/>
</dbReference>
<dbReference type="GO" id="GO:0005829">
    <property type="term" value="C:cytosol"/>
    <property type="evidence" value="ECO:0007669"/>
    <property type="project" value="TreeGrafter"/>
</dbReference>
<dbReference type="SMART" id="SM00530">
    <property type="entry name" value="HTH_XRE"/>
    <property type="match status" value="1"/>
</dbReference>
<evidence type="ECO:0000313" key="4">
    <source>
        <dbReference type="Proteomes" id="UP000617951"/>
    </source>
</evidence>
<organism evidence="3 4">
    <name type="scientific">Guopingia tenuis</name>
    <dbReference type="NCBI Taxonomy" id="2763656"/>
    <lineage>
        <taxon>Bacteria</taxon>
        <taxon>Bacillati</taxon>
        <taxon>Bacillota</taxon>
        <taxon>Clostridia</taxon>
        <taxon>Christensenellales</taxon>
        <taxon>Christensenellaceae</taxon>
        <taxon>Guopingia</taxon>
    </lineage>
</organism>
<dbReference type="InterPro" id="IPR010982">
    <property type="entry name" value="Lambda_DNA-bd_dom_sf"/>
</dbReference>
<evidence type="ECO:0000256" key="1">
    <source>
        <dbReference type="ARBA" id="ARBA00023125"/>
    </source>
</evidence>
<dbReference type="RefSeq" id="WP_249280756.1">
    <property type="nucleotide sequence ID" value="NZ_JACRSS010000005.1"/>
</dbReference>
<gene>
    <name evidence="3" type="ORF">H8693_09380</name>
</gene>
<dbReference type="EMBL" id="JACRSS010000005">
    <property type="protein sequence ID" value="MBC8539142.1"/>
    <property type="molecule type" value="Genomic_DNA"/>
</dbReference>